<sequence length="66" mass="7536">MDDIVKRLEKLEARVNSLAEMVERVTISNATMLRAQQGVLDLQQGQTEALRLVREELARLSKAQRD</sequence>
<keyword evidence="1" id="KW-0175">Coiled coil</keyword>
<protein>
    <submittedName>
        <fullName evidence="2">Uncharacterized protein</fullName>
    </submittedName>
</protein>
<comment type="caution">
    <text evidence="2">The sequence shown here is derived from an EMBL/GenBank/DDBJ whole genome shotgun (WGS) entry which is preliminary data.</text>
</comment>
<feature type="coiled-coil region" evidence="1">
    <location>
        <begin position="1"/>
        <end position="28"/>
    </location>
</feature>
<name>A0A5C8PDT4_9HYPH</name>
<dbReference type="Proteomes" id="UP000321638">
    <property type="component" value="Unassembled WGS sequence"/>
</dbReference>
<evidence type="ECO:0000256" key="1">
    <source>
        <dbReference type="SAM" id="Coils"/>
    </source>
</evidence>
<dbReference type="EMBL" id="VDUZ01000038">
    <property type="protein sequence ID" value="TXL71902.1"/>
    <property type="molecule type" value="Genomic_DNA"/>
</dbReference>
<reference evidence="2 3" key="1">
    <citation type="submission" date="2019-06" db="EMBL/GenBank/DDBJ databases">
        <title>New taxonomy in bacterial strain CC-CFT640, isolated from vineyard.</title>
        <authorList>
            <person name="Lin S.-Y."/>
            <person name="Tsai C.-F."/>
            <person name="Young C.-C."/>
        </authorList>
    </citation>
    <scope>NUCLEOTIDE SEQUENCE [LARGE SCALE GENOMIC DNA]</scope>
    <source>
        <strain evidence="2 3">CC-CFT640</strain>
    </source>
</reference>
<evidence type="ECO:0000313" key="2">
    <source>
        <dbReference type="EMBL" id="TXL71902.1"/>
    </source>
</evidence>
<accession>A0A5C8PDT4</accession>
<dbReference type="AlphaFoldDB" id="A0A5C8PDT4"/>
<proteinExistence type="predicted"/>
<dbReference type="RefSeq" id="WP_147850310.1">
    <property type="nucleotide sequence ID" value="NZ_VDUZ01000038.1"/>
</dbReference>
<organism evidence="2 3">
    <name type="scientific">Vineibacter terrae</name>
    <dbReference type="NCBI Taxonomy" id="2586908"/>
    <lineage>
        <taxon>Bacteria</taxon>
        <taxon>Pseudomonadati</taxon>
        <taxon>Pseudomonadota</taxon>
        <taxon>Alphaproteobacteria</taxon>
        <taxon>Hyphomicrobiales</taxon>
        <taxon>Vineibacter</taxon>
    </lineage>
</organism>
<gene>
    <name evidence="2" type="ORF">FHP25_28085</name>
</gene>
<evidence type="ECO:0000313" key="3">
    <source>
        <dbReference type="Proteomes" id="UP000321638"/>
    </source>
</evidence>
<keyword evidence="3" id="KW-1185">Reference proteome</keyword>